<reference evidence="1" key="1">
    <citation type="submission" date="2014-12" db="EMBL/GenBank/DDBJ databases">
        <title>Insight into the proteome of Arion vulgaris.</title>
        <authorList>
            <person name="Aradska J."/>
            <person name="Bulat T."/>
            <person name="Smidak R."/>
            <person name="Sarate P."/>
            <person name="Gangsoo J."/>
            <person name="Sialana F."/>
            <person name="Bilban M."/>
            <person name="Lubec G."/>
        </authorList>
    </citation>
    <scope>NUCLEOTIDE SEQUENCE</scope>
    <source>
        <tissue evidence="1">Skin</tissue>
    </source>
</reference>
<organism evidence="1">
    <name type="scientific">Arion vulgaris</name>
    <dbReference type="NCBI Taxonomy" id="1028688"/>
    <lineage>
        <taxon>Eukaryota</taxon>
        <taxon>Metazoa</taxon>
        <taxon>Spiralia</taxon>
        <taxon>Lophotrochozoa</taxon>
        <taxon>Mollusca</taxon>
        <taxon>Gastropoda</taxon>
        <taxon>Heterobranchia</taxon>
        <taxon>Euthyneura</taxon>
        <taxon>Panpulmonata</taxon>
        <taxon>Eupulmonata</taxon>
        <taxon>Stylommatophora</taxon>
        <taxon>Helicina</taxon>
        <taxon>Arionoidea</taxon>
        <taxon>Arionidae</taxon>
        <taxon>Arion</taxon>
    </lineage>
</organism>
<gene>
    <name evidence="1" type="primary">ORF142876</name>
</gene>
<accession>A0A0B7AV63</accession>
<feature type="non-terminal residue" evidence="1">
    <location>
        <position position="53"/>
    </location>
</feature>
<protein>
    <submittedName>
        <fullName evidence="1">Uncharacterized protein</fullName>
    </submittedName>
</protein>
<proteinExistence type="predicted"/>
<dbReference type="AlphaFoldDB" id="A0A0B7AV63"/>
<evidence type="ECO:0000313" key="1">
    <source>
        <dbReference type="EMBL" id="CEK84487.1"/>
    </source>
</evidence>
<name>A0A0B7AV63_9EUPU</name>
<sequence>MHRVDTFEYLGALLTNDGNAIKEIKRRLRIVLQKLKELNNLWKGTNIRTKLGF</sequence>
<dbReference type="EMBL" id="HACG01037622">
    <property type="protein sequence ID" value="CEK84487.1"/>
    <property type="molecule type" value="Transcribed_RNA"/>
</dbReference>